<protein>
    <submittedName>
        <fullName evidence="7">O-Antigen ligase</fullName>
    </submittedName>
</protein>
<keyword evidence="3 5" id="KW-1133">Transmembrane helix</keyword>
<feature type="transmembrane region" description="Helical" evidence="5">
    <location>
        <begin position="120"/>
        <end position="141"/>
    </location>
</feature>
<reference evidence="7 8" key="1">
    <citation type="submission" date="2016-10" db="EMBL/GenBank/DDBJ databases">
        <authorList>
            <person name="de Groot N.N."/>
        </authorList>
    </citation>
    <scope>NUCLEOTIDE SEQUENCE [LARGE SCALE GENOMIC DNA]</scope>
    <source>
        <strain evidence="7 8">DSM 28286</strain>
    </source>
</reference>
<evidence type="ECO:0000256" key="1">
    <source>
        <dbReference type="ARBA" id="ARBA00004141"/>
    </source>
</evidence>
<dbReference type="EMBL" id="FOXQ01000016">
    <property type="protein sequence ID" value="SFQ51425.1"/>
    <property type="molecule type" value="Genomic_DNA"/>
</dbReference>
<feature type="transmembrane region" description="Helical" evidence="5">
    <location>
        <begin position="62"/>
        <end position="81"/>
    </location>
</feature>
<keyword evidence="2 5" id="KW-0812">Transmembrane</keyword>
<evidence type="ECO:0000313" key="8">
    <source>
        <dbReference type="Proteomes" id="UP000199031"/>
    </source>
</evidence>
<dbReference type="GO" id="GO:0016020">
    <property type="term" value="C:membrane"/>
    <property type="evidence" value="ECO:0007669"/>
    <property type="project" value="UniProtKB-SubCell"/>
</dbReference>
<feature type="transmembrane region" description="Helical" evidence="5">
    <location>
        <begin position="34"/>
        <end position="50"/>
    </location>
</feature>
<keyword evidence="4 5" id="KW-0472">Membrane</keyword>
<feature type="transmembrane region" description="Helical" evidence="5">
    <location>
        <begin position="214"/>
        <end position="244"/>
    </location>
</feature>
<proteinExistence type="predicted"/>
<feature type="transmembrane region" description="Helical" evidence="5">
    <location>
        <begin position="375"/>
        <end position="408"/>
    </location>
</feature>
<dbReference type="Proteomes" id="UP000199031">
    <property type="component" value="Unassembled WGS sequence"/>
</dbReference>
<evidence type="ECO:0000313" key="7">
    <source>
        <dbReference type="EMBL" id="SFQ51425.1"/>
    </source>
</evidence>
<dbReference type="AlphaFoldDB" id="A0A1I5Z532"/>
<feature type="transmembrane region" description="Helical" evidence="5">
    <location>
        <begin position="251"/>
        <end position="269"/>
    </location>
</feature>
<feature type="transmembrane region" description="Helical" evidence="5">
    <location>
        <begin position="188"/>
        <end position="208"/>
    </location>
</feature>
<evidence type="ECO:0000256" key="2">
    <source>
        <dbReference type="ARBA" id="ARBA00022692"/>
    </source>
</evidence>
<keyword evidence="8" id="KW-1185">Reference proteome</keyword>
<evidence type="ECO:0000259" key="6">
    <source>
        <dbReference type="Pfam" id="PF04932"/>
    </source>
</evidence>
<dbReference type="STRING" id="1465490.SAMN05444277_11678"/>
<feature type="transmembrane region" description="Helical" evidence="5">
    <location>
        <begin position="87"/>
        <end position="108"/>
    </location>
</feature>
<dbReference type="RefSeq" id="WP_090662696.1">
    <property type="nucleotide sequence ID" value="NZ_FOXQ01000016.1"/>
</dbReference>
<evidence type="ECO:0000256" key="5">
    <source>
        <dbReference type="SAM" id="Phobius"/>
    </source>
</evidence>
<dbReference type="Pfam" id="PF04932">
    <property type="entry name" value="Wzy_C"/>
    <property type="match status" value="1"/>
</dbReference>
<dbReference type="GO" id="GO:0016874">
    <property type="term" value="F:ligase activity"/>
    <property type="evidence" value="ECO:0007669"/>
    <property type="project" value="UniProtKB-KW"/>
</dbReference>
<sequence>MNKPSKQLLTILHGLLMLLWVLNGGSVLAAVERNTVYIAFIVVLMLLFVLRQPKLKQSVVTALGYSLIIVIICLCIVYIFSIKPQDIMQYIFQLIQFFIQGMFCVYIFSVFTYQKFIKIFYRLLIFVRLHAFVSAILFLILPFLFSINMGNDFTGFQARSFLYLFYMRADEYSFSLFGIPFTRNQGLFWEPGVLQFYLNLFLYFQLYVFKTKNFYILLTIATIISTYSTTAYGIMIIVLFGFLIRRIKKNPILILPIILVGALLFVPLLQANLENKFEGEHQTSSAVRLYDLVQQIFVIKDNFFTGVGIDDQQYMRIRVKYGLPEYLQSILGYNELERGSSNSILFILATMGVFIGGLWIYAYTKQCLIKEKRGLLTFLLVIGVMAEPLLLKPFFITFIISGLMILAAKFQRKGKQSLWQGSNLDLTAINPASISKT</sequence>
<feature type="transmembrane region" description="Helical" evidence="5">
    <location>
        <begin position="343"/>
        <end position="363"/>
    </location>
</feature>
<gene>
    <name evidence="7" type="ORF">SAMN05444277_11678</name>
</gene>
<evidence type="ECO:0000256" key="4">
    <source>
        <dbReference type="ARBA" id="ARBA00023136"/>
    </source>
</evidence>
<name>A0A1I5Z532_9BACT</name>
<feature type="domain" description="O-antigen ligase-related" evidence="6">
    <location>
        <begin position="215"/>
        <end position="358"/>
    </location>
</feature>
<dbReference type="OrthoDB" id="834927at2"/>
<keyword evidence="7" id="KW-0436">Ligase</keyword>
<dbReference type="InterPro" id="IPR007016">
    <property type="entry name" value="O-antigen_ligase-rel_domated"/>
</dbReference>
<accession>A0A1I5Z532</accession>
<comment type="subcellular location">
    <subcellularLocation>
        <location evidence="1">Membrane</location>
        <topology evidence="1">Multi-pass membrane protein</topology>
    </subcellularLocation>
</comment>
<evidence type="ECO:0000256" key="3">
    <source>
        <dbReference type="ARBA" id="ARBA00022989"/>
    </source>
</evidence>
<organism evidence="7 8">
    <name type="scientific">Parafilimonas terrae</name>
    <dbReference type="NCBI Taxonomy" id="1465490"/>
    <lineage>
        <taxon>Bacteria</taxon>
        <taxon>Pseudomonadati</taxon>
        <taxon>Bacteroidota</taxon>
        <taxon>Chitinophagia</taxon>
        <taxon>Chitinophagales</taxon>
        <taxon>Chitinophagaceae</taxon>
        <taxon>Parafilimonas</taxon>
    </lineage>
</organism>